<sequence length="108" mass="12425">MYSSSAPPVLHNEPENENPNNSTKVMNLRSKLNVFGDLWNFKIPSRKRSKVVYKEKFQKELIDLLKNEMRPNESFHEEVLMFNNVNSFVSNNEIGLGAILLKPDDAST</sequence>
<keyword evidence="3" id="KW-1185">Reference proteome</keyword>
<protein>
    <submittedName>
        <fullName evidence="2">Uncharacterized protein</fullName>
    </submittedName>
</protein>
<dbReference type="PANTHER" id="PTHR46855">
    <property type="entry name" value="OSJNBB0038F03.10 PROTEIN"/>
    <property type="match status" value="1"/>
</dbReference>
<evidence type="ECO:0000313" key="3">
    <source>
        <dbReference type="Proteomes" id="UP000188354"/>
    </source>
</evidence>
<evidence type="ECO:0000313" key="2">
    <source>
        <dbReference type="EMBL" id="OIW18080.1"/>
    </source>
</evidence>
<dbReference type="Proteomes" id="UP000188354">
    <property type="component" value="Chromosome LG01"/>
</dbReference>
<evidence type="ECO:0000256" key="1">
    <source>
        <dbReference type="SAM" id="MobiDB-lite"/>
    </source>
</evidence>
<dbReference type="AlphaFoldDB" id="A0A1J7IHA2"/>
<gene>
    <name evidence="2" type="ORF">TanjilG_08550</name>
</gene>
<dbReference type="InterPro" id="IPR044589">
    <property type="entry name" value="GATA26/27"/>
</dbReference>
<dbReference type="EMBL" id="CM007361">
    <property type="protein sequence ID" value="OIW18080.1"/>
    <property type="molecule type" value="Genomic_DNA"/>
</dbReference>
<dbReference type="Gramene" id="OIW18080">
    <property type="protein sequence ID" value="OIW18080"/>
    <property type="gene ID" value="TanjilG_08550"/>
</dbReference>
<dbReference type="PANTHER" id="PTHR46855:SF21">
    <property type="entry name" value="GATA ZINC FINGER PROTEIN"/>
    <property type="match status" value="1"/>
</dbReference>
<feature type="region of interest" description="Disordered" evidence="1">
    <location>
        <begin position="1"/>
        <end position="23"/>
    </location>
</feature>
<organism evidence="2 3">
    <name type="scientific">Lupinus angustifolius</name>
    <name type="common">Narrow-leaved blue lupine</name>
    <dbReference type="NCBI Taxonomy" id="3871"/>
    <lineage>
        <taxon>Eukaryota</taxon>
        <taxon>Viridiplantae</taxon>
        <taxon>Streptophyta</taxon>
        <taxon>Embryophyta</taxon>
        <taxon>Tracheophyta</taxon>
        <taxon>Spermatophyta</taxon>
        <taxon>Magnoliopsida</taxon>
        <taxon>eudicotyledons</taxon>
        <taxon>Gunneridae</taxon>
        <taxon>Pentapetalae</taxon>
        <taxon>rosids</taxon>
        <taxon>fabids</taxon>
        <taxon>Fabales</taxon>
        <taxon>Fabaceae</taxon>
        <taxon>Papilionoideae</taxon>
        <taxon>50 kb inversion clade</taxon>
        <taxon>genistoids sensu lato</taxon>
        <taxon>core genistoids</taxon>
        <taxon>Genisteae</taxon>
        <taxon>Lupinus</taxon>
    </lineage>
</organism>
<reference evidence="2 3" key="1">
    <citation type="journal article" date="2017" name="Plant Biotechnol. J.">
        <title>A comprehensive draft genome sequence for lupin (Lupinus angustifolius), an emerging health food: insights into plant-microbe interactions and legume evolution.</title>
        <authorList>
            <person name="Hane J.K."/>
            <person name="Ming Y."/>
            <person name="Kamphuis L.G."/>
            <person name="Nelson M.N."/>
            <person name="Garg G."/>
            <person name="Atkins C.A."/>
            <person name="Bayer P.E."/>
            <person name="Bravo A."/>
            <person name="Bringans S."/>
            <person name="Cannon S."/>
            <person name="Edwards D."/>
            <person name="Foley R."/>
            <person name="Gao L.L."/>
            <person name="Harrison M.J."/>
            <person name="Huang W."/>
            <person name="Hurgobin B."/>
            <person name="Li S."/>
            <person name="Liu C.W."/>
            <person name="McGrath A."/>
            <person name="Morahan G."/>
            <person name="Murray J."/>
            <person name="Weller J."/>
            <person name="Jian J."/>
            <person name="Singh K.B."/>
        </authorList>
    </citation>
    <scope>NUCLEOTIDE SEQUENCE [LARGE SCALE GENOMIC DNA]</scope>
    <source>
        <strain evidence="3">cv. Tanjil</strain>
        <tissue evidence="2">Whole plant</tissue>
    </source>
</reference>
<name>A0A1J7IHA2_LUPAN</name>
<proteinExistence type="predicted"/>
<accession>A0A1J7IHA2</accession>